<reference evidence="2 3" key="1">
    <citation type="submission" date="2021-02" db="EMBL/GenBank/DDBJ databases">
        <title>Plant Genome Project.</title>
        <authorList>
            <person name="Zhang R.-G."/>
        </authorList>
    </citation>
    <scope>NUCLEOTIDE SEQUENCE [LARGE SCALE GENOMIC DNA]</scope>
    <source>
        <tissue evidence="2">Leaves</tissue>
    </source>
</reference>
<dbReference type="PANTHER" id="PTHR46328:SF31">
    <property type="entry name" value="PROTEIN FAR1-RELATED SEQUENCE 5-LIKE"/>
    <property type="match status" value="1"/>
</dbReference>
<comment type="caution">
    <text evidence="2">The sequence shown here is derived from an EMBL/GenBank/DDBJ whole genome shotgun (WGS) entry which is preliminary data.</text>
</comment>
<evidence type="ECO:0000313" key="3">
    <source>
        <dbReference type="Proteomes" id="UP000827721"/>
    </source>
</evidence>
<evidence type="ECO:0000259" key="1">
    <source>
        <dbReference type="Pfam" id="PF03101"/>
    </source>
</evidence>
<dbReference type="PANTHER" id="PTHR46328">
    <property type="entry name" value="FAR-RED IMPAIRED RESPONSIVE (FAR1) FAMILY PROTEIN-RELATED"/>
    <property type="match status" value="1"/>
</dbReference>
<gene>
    <name evidence="2" type="ORF">JRO89_XS09G0105800</name>
</gene>
<keyword evidence="3" id="KW-1185">Reference proteome</keyword>
<accession>A0ABQ8HL23</accession>
<organism evidence="2 3">
    <name type="scientific">Xanthoceras sorbifolium</name>
    <dbReference type="NCBI Taxonomy" id="99658"/>
    <lineage>
        <taxon>Eukaryota</taxon>
        <taxon>Viridiplantae</taxon>
        <taxon>Streptophyta</taxon>
        <taxon>Embryophyta</taxon>
        <taxon>Tracheophyta</taxon>
        <taxon>Spermatophyta</taxon>
        <taxon>Magnoliopsida</taxon>
        <taxon>eudicotyledons</taxon>
        <taxon>Gunneridae</taxon>
        <taxon>Pentapetalae</taxon>
        <taxon>rosids</taxon>
        <taxon>malvids</taxon>
        <taxon>Sapindales</taxon>
        <taxon>Sapindaceae</taxon>
        <taxon>Xanthoceroideae</taxon>
        <taxon>Xanthoceras</taxon>
    </lineage>
</organism>
<dbReference type="Proteomes" id="UP000827721">
    <property type="component" value="Unassembled WGS sequence"/>
</dbReference>
<name>A0ABQ8HL23_9ROSI</name>
<proteinExistence type="predicted"/>
<dbReference type="Pfam" id="PF03101">
    <property type="entry name" value="FAR1"/>
    <property type="match status" value="1"/>
</dbReference>
<dbReference type="EMBL" id="JAFEMO010000009">
    <property type="protein sequence ID" value="KAH7565006.1"/>
    <property type="molecule type" value="Genomic_DNA"/>
</dbReference>
<dbReference type="InterPro" id="IPR004330">
    <property type="entry name" value="FAR1_DNA_bnd_dom"/>
</dbReference>
<evidence type="ECO:0000313" key="2">
    <source>
        <dbReference type="EMBL" id="KAH7565006.1"/>
    </source>
</evidence>
<protein>
    <recommendedName>
        <fullName evidence="1">FAR1 domain-containing protein</fullName>
    </recommendedName>
</protein>
<sequence length="366" mass="41425">MTGGNAFSPGGGRGCDALSSNPNLEIIIEEGSQISEQLLEDESNDLELEGSDLGIDGNDLDIESNDLDIEDNEPEIESDGVEIEGNDLENDCKQILNTEGNDHENERDDGTVVGIQNDISQGNNYPPPVIGMEFESYDDAYNYYNCYAKELGFAIRVKSSWTKRNSKEKRGAVLCCNCEGFKTVKEANSRRKETRTGCLAMIRLRLVESDRWRVDEVKLEHNHLFDPERAQNSKSHKKMEVGNKRKVEHTIDVEVQTIKLYRTPVVDLVGYGNSDTNEAEISINVDRSKRLKLRKGDAQEQKFVAFAIVLTSMGICADMHYWFDHLYRRAMQVVGEGMISQDHYMVAWQSFKESLNKVRLVADKHV</sequence>
<feature type="domain" description="FAR1" evidence="1">
    <location>
        <begin position="142"/>
        <end position="225"/>
    </location>
</feature>